<sequence>MILLQIGQGLARKGSRGPIPICFAGPGGLGRPLFPRGHEQHLTQEELAARAELDLALRGRDRTRQRECAGAIGDRFDPGDLIRPSKK</sequence>
<dbReference type="EMBL" id="QZWZ01000030">
    <property type="protein sequence ID" value="RJT31471.1"/>
    <property type="molecule type" value="Genomic_DNA"/>
</dbReference>
<dbReference type="Proteomes" id="UP000272706">
    <property type="component" value="Unassembled WGS sequence"/>
</dbReference>
<accession>A0A3A5KGA3</accession>
<evidence type="ECO:0000313" key="1">
    <source>
        <dbReference type="EMBL" id="RJT31471.1"/>
    </source>
</evidence>
<gene>
    <name evidence="1" type="ORF">D3227_28470</name>
</gene>
<organism evidence="1 2">
    <name type="scientific">Mesorhizobium waimense</name>
    <dbReference type="NCBI Taxonomy" id="1300307"/>
    <lineage>
        <taxon>Bacteria</taxon>
        <taxon>Pseudomonadati</taxon>
        <taxon>Pseudomonadota</taxon>
        <taxon>Alphaproteobacteria</taxon>
        <taxon>Hyphomicrobiales</taxon>
        <taxon>Phyllobacteriaceae</taxon>
        <taxon>Mesorhizobium</taxon>
    </lineage>
</organism>
<proteinExistence type="predicted"/>
<name>A0A3A5KGA3_9HYPH</name>
<keyword evidence="2" id="KW-1185">Reference proteome</keyword>
<dbReference type="AlphaFoldDB" id="A0A3A5KGA3"/>
<comment type="caution">
    <text evidence="1">The sequence shown here is derived from an EMBL/GenBank/DDBJ whole genome shotgun (WGS) entry which is preliminary data.</text>
</comment>
<protein>
    <submittedName>
        <fullName evidence="1">Uncharacterized protein</fullName>
    </submittedName>
</protein>
<reference evidence="1 2" key="1">
    <citation type="submission" date="2018-09" db="EMBL/GenBank/DDBJ databases">
        <title>Mesorhizobium carmichaelinearum sp. nov. isolated from Carmichaelinea spp. root nodules in New Zealand.</title>
        <authorList>
            <person name="De Meyer S.E."/>
        </authorList>
    </citation>
    <scope>NUCLEOTIDE SEQUENCE [LARGE SCALE GENOMIC DNA]</scope>
    <source>
        <strain evidence="1 2">ICMP19557</strain>
    </source>
</reference>
<evidence type="ECO:0000313" key="2">
    <source>
        <dbReference type="Proteomes" id="UP000272706"/>
    </source>
</evidence>